<accession>A0AAU9M1T4</accession>
<gene>
    <name evidence="2" type="ORF">LVIROSA_LOCUS8487</name>
</gene>
<name>A0AAU9M1T4_9ASTR</name>
<keyword evidence="3" id="KW-1185">Reference proteome</keyword>
<reference evidence="2 3" key="1">
    <citation type="submission" date="2022-01" db="EMBL/GenBank/DDBJ databases">
        <authorList>
            <person name="Xiong W."/>
            <person name="Schranz E."/>
        </authorList>
    </citation>
    <scope>NUCLEOTIDE SEQUENCE [LARGE SCALE GENOMIC DNA]</scope>
</reference>
<evidence type="ECO:0000313" key="3">
    <source>
        <dbReference type="Proteomes" id="UP001157418"/>
    </source>
</evidence>
<dbReference type="AlphaFoldDB" id="A0AAU9M1T4"/>
<dbReference type="EMBL" id="CAKMRJ010001112">
    <property type="protein sequence ID" value="CAH1421071.1"/>
    <property type="molecule type" value="Genomic_DNA"/>
</dbReference>
<dbReference type="Proteomes" id="UP001157418">
    <property type="component" value="Unassembled WGS sequence"/>
</dbReference>
<evidence type="ECO:0000256" key="1">
    <source>
        <dbReference type="SAM" id="MobiDB-lite"/>
    </source>
</evidence>
<evidence type="ECO:0000313" key="2">
    <source>
        <dbReference type="EMBL" id="CAH1421071.1"/>
    </source>
</evidence>
<feature type="region of interest" description="Disordered" evidence="1">
    <location>
        <begin position="12"/>
        <end position="88"/>
    </location>
</feature>
<protein>
    <submittedName>
        <fullName evidence="2">Uncharacterized protein</fullName>
    </submittedName>
</protein>
<proteinExistence type="predicted"/>
<organism evidence="2 3">
    <name type="scientific">Lactuca virosa</name>
    <dbReference type="NCBI Taxonomy" id="75947"/>
    <lineage>
        <taxon>Eukaryota</taxon>
        <taxon>Viridiplantae</taxon>
        <taxon>Streptophyta</taxon>
        <taxon>Embryophyta</taxon>
        <taxon>Tracheophyta</taxon>
        <taxon>Spermatophyta</taxon>
        <taxon>Magnoliopsida</taxon>
        <taxon>eudicotyledons</taxon>
        <taxon>Gunneridae</taxon>
        <taxon>Pentapetalae</taxon>
        <taxon>asterids</taxon>
        <taxon>campanulids</taxon>
        <taxon>Asterales</taxon>
        <taxon>Asteraceae</taxon>
        <taxon>Cichorioideae</taxon>
        <taxon>Cichorieae</taxon>
        <taxon>Lactucinae</taxon>
        <taxon>Lactuca</taxon>
    </lineage>
</organism>
<comment type="caution">
    <text evidence="2">The sequence shown here is derived from an EMBL/GenBank/DDBJ whole genome shotgun (WGS) entry which is preliminary data.</text>
</comment>
<sequence>MPHLEGSLEQSFNLWETPPPPHTHTHRLHPLPSTTHTVAPPTTSASSCCRRRPSLWQPPLRPVTPHPNKTNGFDMRLDRSPRSSQPPVASSVAAVATIATNQKLKLSLIDLSGITLNGVEDEEFNQATFATVHRNY</sequence>